<feature type="non-terminal residue" evidence="1">
    <location>
        <position position="50"/>
    </location>
</feature>
<organism evidence="1">
    <name type="scientific">marine metagenome</name>
    <dbReference type="NCBI Taxonomy" id="408172"/>
    <lineage>
        <taxon>unclassified sequences</taxon>
        <taxon>metagenomes</taxon>
        <taxon>ecological metagenomes</taxon>
    </lineage>
</organism>
<sequence length="50" mass="5799">MWIVVQKSVTCSFLQLNPLFINTPISKGWFSKALPLQLLTTIRSRNRVDH</sequence>
<gene>
    <name evidence="1" type="ORF">METZ01_LOCUS167775</name>
</gene>
<dbReference type="AlphaFoldDB" id="A0A382BN11"/>
<protein>
    <submittedName>
        <fullName evidence="1">Uncharacterized protein</fullName>
    </submittedName>
</protein>
<dbReference type="EMBL" id="UINC01030469">
    <property type="protein sequence ID" value="SVB14921.1"/>
    <property type="molecule type" value="Genomic_DNA"/>
</dbReference>
<proteinExistence type="predicted"/>
<reference evidence="1" key="1">
    <citation type="submission" date="2018-05" db="EMBL/GenBank/DDBJ databases">
        <authorList>
            <person name="Lanie J.A."/>
            <person name="Ng W.-L."/>
            <person name="Kazmierczak K.M."/>
            <person name="Andrzejewski T.M."/>
            <person name="Davidsen T.M."/>
            <person name="Wayne K.J."/>
            <person name="Tettelin H."/>
            <person name="Glass J.I."/>
            <person name="Rusch D."/>
            <person name="Podicherti R."/>
            <person name="Tsui H.-C.T."/>
            <person name="Winkler M.E."/>
        </authorList>
    </citation>
    <scope>NUCLEOTIDE SEQUENCE</scope>
</reference>
<evidence type="ECO:0000313" key="1">
    <source>
        <dbReference type="EMBL" id="SVB14921.1"/>
    </source>
</evidence>
<accession>A0A382BN11</accession>
<name>A0A382BN11_9ZZZZ</name>